<organism evidence="2">
    <name type="scientific">Eremomyces bilateralis CBS 781.70</name>
    <dbReference type="NCBI Taxonomy" id="1392243"/>
    <lineage>
        <taxon>Eukaryota</taxon>
        <taxon>Fungi</taxon>
        <taxon>Dikarya</taxon>
        <taxon>Ascomycota</taxon>
        <taxon>Pezizomycotina</taxon>
        <taxon>Dothideomycetes</taxon>
        <taxon>Dothideomycetes incertae sedis</taxon>
        <taxon>Eremomycetales</taxon>
        <taxon>Eremomycetaceae</taxon>
        <taxon>Eremomyces</taxon>
    </lineage>
</organism>
<reference evidence="2 4" key="1">
    <citation type="submission" date="2020-01" db="EMBL/GenBank/DDBJ databases">
        <authorList>
            <consortium name="DOE Joint Genome Institute"/>
            <person name="Haridas S."/>
            <person name="Albert R."/>
            <person name="Binder M."/>
            <person name="Bloem J."/>
            <person name="Labutti K."/>
            <person name="Salamov A."/>
            <person name="Andreopoulos B."/>
            <person name="Baker S.E."/>
            <person name="Barry K."/>
            <person name="Bills G."/>
            <person name="Bluhm B.H."/>
            <person name="Cannon C."/>
            <person name="Castanera R."/>
            <person name="Culley D.E."/>
            <person name="Daum C."/>
            <person name="Ezra D."/>
            <person name="Gonzalez J.B."/>
            <person name="Henrissat B."/>
            <person name="Kuo A."/>
            <person name="Liang C."/>
            <person name="Lipzen A."/>
            <person name="Lutzoni F."/>
            <person name="Magnuson J."/>
            <person name="Mondo S."/>
            <person name="Nolan M."/>
            <person name="Ohm R."/>
            <person name="Pangilinan J."/>
            <person name="Park H.-J."/>
            <person name="Ramirez L."/>
            <person name="Alfaro M."/>
            <person name="Sun H."/>
            <person name="Tritt A."/>
            <person name="Yoshinaga Y."/>
            <person name="Zwiers L.-H."/>
            <person name="Turgeon B.G."/>
            <person name="Goodwin S.B."/>
            <person name="Spatafora J.W."/>
            <person name="Crous P.W."/>
            <person name="Grigoriev I.V."/>
        </authorList>
    </citation>
    <scope>NUCLEOTIDE SEQUENCE</scope>
    <source>
        <strain evidence="2 4">CBS 781.70</strain>
    </source>
</reference>
<accession>A0A6G1G4M2</accession>
<dbReference type="RefSeq" id="XP_033534491.1">
    <property type="nucleotide sequence ID" value="XM_033681841.1"/>
</dbReference>
<evidence type="ECO:0000313" key="4">
    <source>
        <dbReference type="RefSeq" id="XP_033534491.1"/>
    </source>
</evidence>
<feature type="signal peptide" evidence="1">
    <location>
        <begin position="1"/>
        <end position="19"/>
    </location>
</feature>
<reference evidence="4" key="2">
    <citation type="submission" date="2020-04" db="EMBL/GenBank/DDBJ databases">
        <authorList>
            <consortium name="NCBI Genome Project"/>
        </authorList>
    </citation>
    <scope>NUCLEOTIDE SEQUENCE</scope>
    <source>
        <strain evidence="4">CBS 781.70</strain>
    </source>
</reference>
<name>A0A6G1G4M2_9PEZI</name>
<feature type="chain" id="PRO_5044631816" evidence="1">
    <location>
        <begin position="20"/>
        <end position="106"/>
    </location>
</feature>
<reference evidence="4" key="3">
    <citation type="submission" date="2025-04" db="UniProtKB">
        <authorList>
            <consortium name="RefSeq"/>
        </authorList>
    </citation>
    <scope>IDENTIFICATION</scope>
    <source>
        <strain evidence="4">CBS 781.70</strain>
    </source>
</reference>
<proteinExistence type="predicted"/>
<dbReference type="AlphaFoldDB" id="A0A6G1G4M2"/>
<keyword evidence="1" id="KW-0732">Signal</keyword>
<gene>
    <name evidence="2 4" type="ORF">P152DRAFT_481753</name>
</gene>
<evidence type="ECO:0000313" key="3">
    <source>
        <dbReference type="Proteomes" id="UP000504638"/>
    </source>
</evidence>
<evidence type="ECO:0000313" key="2">
    <source>
        <dbReference type="EMBL" id="KAF1812860.1"/>
    </source>
</evidence>
<dbReference type="Proteomes" id="UP000504638">
    <property type="component" value="Unplaced"/>
</dbReference>
<keyword evidence="3" id="KW-1185">Reference proteome</keyword>
<dbReference type="EMBL" id="ML975156">
    <property type="protein sequence ID" value="KAF1812860.1"/>
    <property type="molecule type" value="Genomic_DNA"/>
</dbReference>
<evidence type="ECO:0000256" key="1">
    <source>
        <dbReference type="SAM" id="SignalP"/>
    </source>
</evidence>
<sequence length="106" mass="11531">MSFPISIPWIPLLHPLVQCSPSQPAITAALPNQSPGTNKPRFWGYTSRSDSWLPLFCRTDSTYGTFGTIVDCCPTSAASCHPATRCLSGNIVQHPIGRAETYCFDA</sequence>
<protein>
    <submittedName>
        <fullName evidence="2 4">Uncharacterized protein</fullName>
    </submittedName>
</protein>
<dbReference type="GeneID" id="54422411"/>